<evidence type="ECO:0000313" key="3">
    <source>
        <dbReference type="Proteomes" id="UP000232323"/>
    </source>
</evidence>
<feature type="compositionally biased region" description="Low complexity" evidence="1">
    <location>
        <begin position="358"/>
        <end position="370"/>
    </location>
</feature>
<proteinExistence type="predicted"/>
<protein>
    <submittedName>
        <fullName evidence="2">Uncharacterized protein</fullName>
    </submittedName>
</protein>
<dbReference type="AlphaFoldDB" id="A0A250XHW2"/>
<comment type="caution">
    <text evidence="2">The sequence shown here is derived from an EMBL/GenBank/DDBJ whole genome shotgun (WGS) entry which is preliminary data.</text>
</comment>
<evidence type="ECO:0000256" key="1">
    <source>
        <dbReference type="SAM" id="MobiDB-lite"/>
    </source>
</evidence>
<evidence type="ECO:0000313" key="2">
    <source>
        <dbReference type="EMBL" id="GAX82675.1"/>
    </source>
</evidence>
<dbReference type="Proteomes" id="UP000232323">
    <property type="component" value="Unassembled WGS sequence"/>
</dbReference>
<gene>
    <name evidence="2" type="ORF">CEUSTIGMA_g10101.t1</name>
</gene>
<feature type="region of interest" description="Disordered" evidence="1">
    <location>
        <begin position="224"/>
        <end position="244"/>
    </location>
</feature>
<name>A0A250XHW2_9CHLO</name>
<feature type="compositionally biased region" description="Low complexity" evidence="1">
    <location>
        <begin position="231"/>
        <end position="243"/>
    </location>
</feature>
<accession>A0A250XHW2</accession>
<reference evidence="2 3" key="1">
    <citation type="submission" date="2017-08" db="EMBL/GenBank/DDBJ databases">
        <title>Acidophilic green algal genome provides insights into adaptation to an acidic environment.</title>
        <authorList>
            <person name="Hirooka S."/>
            <person name="Hirose Y."/>
            <person name="Kanesaki Y."/>
            <person name="Higuchi S."/>
            <person name="Fujiwara T."/>
            <person name="Onuma R."/>
            <person name="Era A."/>
            <person name="Ohbayashi R."/>
            <person name="Uzuka A."/>
            <person name="Nozaki H."/>
            <person name="Yoshikawa H."/>
            <person name="Miyagishima S.Y."/>
        </authorList>
    </citation>
    <scope>NUCLEOTIDE SEQUENCE [LARGE SCALE GENOMIC DNA]</scope>
    <source>
        <strain evidence="2 3">NIES-2499</strain>
    </source>
</reference>
<organism evidence="2 3">
    <name type="scientific">Chlamydomonas eustigma</name>
    <dbReference type="NCBI Taxonomy" id="1157962"/>
    <lineage>
        <taxon>Eukaryota</taxon>
        <taxon>Viridiplantae</taxon>
        <taxon>Chlorophyta</taxon>
        <taxon>core chlorophytes</taxon>
        <taxon>Chlorophyceae</taxon>
        <taxon>CS clade</taxon>
        <taxon>Chlamydomonadales</taxon>
        <taxon>Chlamydomonadaceae</taxon>
        <taxon>Chlamydomonas</taxon>
    </lineage>
</organism>
<dbReference type="EMBL" id="BEGY01000084">
    <property type="protein sequence ID" value="GAX82675.1"/>
    <property type="molecule type" value="Genomic_DNA"/>
</dbReference>
<feature type="region of interest" description="Disordered" evidence="1">
    <location>
        <begin position="358"/>
        <end position="381"/>
    </location>
</feature>
<keyword evidence="3" id="KW-1185">Reference proteome</keyword>
<sequence>MAWVEANTCEDNYFEYENLMRLFEDSWFGCPRQLSTMTNTASPGLTPLLETPAASPRYMASFSPPFRGVFESTSFTFFSPDETSATPTPAFPDFMLQDEDSSLKNRIQEAGHLRRCSQGALHKHLTSSVRPLTLATTQPSPVQTEHAVTHAFHEEENEGHAPTSQPMDIINSVPALAGNTTLAFNKRPNAAAGFQSKSGRSDLDSLEKAFLLSTDTPPYEQLLSSSRLENSSKPSHSPTSSRPAFVLTSAFKPSLIPAKLPDQATGRSKDHLLPHQHVLVQPVTGPAAGAGGSLWTGKAQTAAGGVVVVHTNTGPPQTWADIQDKAVDVEELSVEEDAAAHRGMTSLVCPVIREHQQPTSSANSASVSTPSPVPLPPPSNAMTEAKSTNWLLGLCVPDVLPLHHFINSAKNTVFRVLLARLSESPSFCLQQDTKSPCCQSSAVLNADDVDVDPEKKVKLKVQSKLVMRASKLDASLSQLVSELEAEVCKAALMNRINTNSCMVEVMAAGQVELAAGDGEVMLLSLNDSESCPMIWSRVHSKDRINGPETHLDVLHIMEGLLLRAVPGRSVHLVQQRAESPGNHLTSQQ</sequence>